<dbReference type="AlphaFoldDB" id="A0A6G0U7K9"/>
<dbReference type="EMBL" id="VYZN01000001">
    <property type="protein sequence ID" value="KAE9545115.1"/>
    <property type="molecule type" value="Genomic_DNA"/>
</dbReference>
<name>A0A6G0U7K9_APHGL</name>
<protein>
    <submittedName>
        <fullName evidence="1">Uncharacterized protein</fullName>
    </submittedName>
</protein>
<evidence type="ECO:0000313" key="1">
    <source>
        <dbReference type="EMBL" id="KAE9545115.1"/>
    </source>
</evidence>
<comment type="caution">
    <text evidence="1">The sequence shown here is derived from an EMBL/GenBank/DDBJ whole genome shotgun (WGS) entry which is preliminary data.</text>
</comment>
<keyword evidence="2" id="KW-1185">Reference proteome</keyword>
<evidence type="ECO:0000313" key="2">
    <source>
        <dbReference type="Proteomes" id="UP000475862"/>
    </source>
</evidence>
<dbReference type="Proteomes" id="UP000475862">
    <property type="component" value="Unassembled WGS sequence"/>
</dbReference>
<sequence length="235" mass="27510">MTFDPKWFLFLTVVELTKPIRSLQLLLSRTWFEGKYKVFILKIALMWQTLSSCKKAYTKHCRPFNFRFKIHRDNPNSSTWCVVVNEKNDDMARQAKRTQKCTSITVMTHRTYLLCNWGMNKEVLHRRKKKIYINMYTGFRPRILIYTIGHQHQTVGTSARDFRRFAGDLRCWQAQMGTMAVDGGAVVHTVRLPVWMSSNRGDVGTVELVSLDYSLLVPVGPIQRVLERGYAERVR</sequence>
<gene>
    <name evidence="1" type="ORF">AGLY_000658</name>
</gene>
<accession>A0A6G0U7K9</accession>
<proteinExistence type="predicted"/>
<organism evidence="1 2">
    <name type="scientific">Aphis glycines</name>
    <name type="common">Soybean aphid</name>
    <dbReference type="NCBI Taxonomy" id="307491"/>
    <lineage>
        <taxon>Eukaryota</taxon>
        <taxon>Metazoa</taxon>
        <taxon>Ecdysozoa</taxon>
        <taxon>Arthropoda</taxon>
        <taxon>Hexapoda</taxon>
        <taxon>Insecta</taxon>
        <taxon>Pterygota</taxon>
        <taxon>Neoptera</taxon>
        <taxon>Paraneoptera</taxon>
        <taxon>Hemiptera</taxon>
        <taxon>Sternorrhyncha</taxon>
        <taxon>Aphidomorpha</taxon>
        <taxon>Aphidoidea</taxon>
        <taxon>Aphididae</taxon>
        <taxon>Aphidini</taxon>
        <taxon>Aphis</taxon>
        <taxon>Aphis</taxon>
    </lineage>
</organism>
<reference evidence="1 2" key="1">
    <citation type="submission" date="2019-08" db="EMBL/GenBank/DDBJ databases">
        <title>The genome of the soybean aphid Biotype 1, its phylome, world population structure and adaptation to the North American continent.</title>
        <authorList>
            <person name="Giordano R."/>
            <person name="Donthu R.K."/>
            <person name="Hernandez A.G."/>
            <person name="Wright C.L."/>
            <person name="Zimin A.V."/>
        </authorList>
    </citation>
    <scope>NUCLEOTIDE SEQUENCE [LARGE SCALE GENOMIC DNA]</scope>
    <source>
        <tissue evidence="1">Whole aphids</tissue>
    </source>
</reference>